<protein>
    <submittedName>
        <fullName evidence="1">Uncharacterized protein</fullName>
    </submittedName>
</protein>
<evidence type="ECO:0000313" key="1">
    <source>
        <dbReference type="EMBL" id="EMO55357.1"/>
    </source>
</evidence>
<sequence length="73" mass="8273">MKSNGKNRFLVPDPGSILIVMDLSFISLRSVCNFLRKKIGASICGLEWSPIEVGTEIRKYSLLEVMIEKDFHT</sequence>
<name>M6VD06_9LEPT</name>
<accession>M6VD06</accession>
<evidence type="ECO:0000313" key="2">
    <source>
        <dbReference type="Proteomes" id="UP000012112"/>
    </source>
</evidence>
<dbReference type="Proteomes" id="UP000012112">
    <property type="component" value="Unassembled WGS sequence"/>
</dbReference>
<dbReference type="AlphaFoldDB" id="M6VD06"/>
<dbReference type="RefSeq" id="WP_002176559.1">
    <property type="nucleotide sequence ID" value="NZ_AKWD02000007.1"/>
</dbReference>
<comment type="caution">
    <text evidence="1">The sequence shown here is derived from an EMBL/GenBank/DDBJ whole genome shotgun (WGS) entry which is preliminary data.</text>
</comment>
<proteinExistence type="predicted"/>
<reference evidence="1 2" key="1">
    <citation type="submission" date="2013-01" db="EMBL/GenBank/DDBJ databases">
        <authorList>
            <person name="Harkins D.M."/>
            <person name="Durkin A.S."/>
            <person name="Brinkac L.M."/>
            <person name="Haft D.H."/>
            <person name="Selengut J.D."/>
            <person name="Sanka R."/>
            <person name="DePew J."/>
            <person name="Purushe J."/>
            <person name="Matthias M.A."/>
            <person name="Vinetz J.M."/>
            <person name="Sutton G.G."/>
            <person name="Nierman W.C."/>
            <person name="Fouts D.E."/>
        </authorList>
    </citation>
    <scope>NUCLEOTIDE SEQUENCE [LARGE SCALE GENOMIC DNA]</scope>
    <source>
        <strain evidence="1 2">HAI1536</strain>
    </source>
</reference>
<dbReference type="EMBL" id="AKWD02000007">
    <property type="protein sequence ID" value="EMO55357.1"/>
    <property type="molecule type" value="Genomic_DNA"/>
</dbReference>
<organism evidence="1 2">
    <name type="scientific">Leptospira noguchii</name>
    <dbReference type="NCBI Taxonomy" id="28182"/>
    <lineage>
        <taxon>Bacteria</taxon>
        <taxon>Pseudomonadati</taxon>
        <taxon>Spirochaetota</taxon>
        <taxon>Spirochaetia</taxon>
        <taxon>Leptospirales</taxon>
        <taxon>Leptospiraceae</taxon>
        <taxon>Leptospira</taxon>
    </lineage>
</organism>
<gene>
    <name evidence="1" type="ORF">LEP1GSC172_1511</name>
</gene>